<protein>
    <recommendedName>
        <fullName evidence="3">MmcB family DNA repair protein</fullName>
    </recommendedName>
</protein>
<gene>
    <name evidence="1" type="ORF">KZO77_10640</name>
</gene>
<accession>A0ABS6Y7J5</accession>
<reference evidence="1 2" key="1">
    <citation type="submission" date="2021-07" db="EMBL/GenBank/DDBJ databases">
        <title>Genomic diversity and antimicrobial resistance of Prevotella spp. isolated from chronic lung disease airways.</title>
        <authorList>
            <person name="Webb K.A."/>
            <person name="Olagoke O.S."/>
            <person name="Baird T."/>
            <person name="Neill J."/>
            <person name="Pham A."/>
            <person name="Wells T.J."/>
            <person name="Ramsay K.A."/>
            <person name="Bell S.C."/>
            <person name="Sarovich D.S."/>
            <person name="Price E.P."/>
        </authorList>
    </citation>
    <scope>NUCLEOTIDE SEQUENCE [LARGE SCALE GENOMIC DNA]</scope>
    <source>
        <strain evidence="1 2">SCHI0027.S.6</strain>
    </source>
</reference>
<comment type="caution">
    <text evidence="1">The sequence shown here is derived from an EMBL/GenBank/DDBJ whole genome shotgun (WGS) entry which is preliminary data.</text>
</comment>
<sequence>MSKTESLHYKLCCEGAKWMRKQEWSSYKIVAVELCTVNAENPDVWGTTGFKSMMIEVKTSRGDFLKDKAKKFRTEDDEYRHYALGNKRYYLAPEGIIKPAELPISWGLLEWNGSMINVIKEAEEVVCENMGEVAMLCSIMRREGVRTGIFNYRKNK</sequence>
<proteinExistence type="predicted"/>
<evidence type="ECO:0000313" key="1">
    <source>
        <dbReference type="EMBL" id="MBW4755476.1"/>
    </source>
</evidence>
<name>A0ABS6Y7J5_9BACT</name>
<dbReference type="EMBL" id="JAHXCP010000023">
    <property type="protein sequence ID" value="MBW4755476.1"/>
    <property type="molecule type" value="Genomic_DNA"/>
</dbReference>
<organism evidence="1 2">
    <name type="scientific">Prevotella melaninogenica</name>
    <dbReference type="NCBI Taxonomy" id="28132"/>
    <lineage>
        <taxon>Bacteria</taxon>
        <taxon>Pseudomonadati</taxon>
        <taxon>Bacteroidota</taxon>
        <taxon>Bacteroidia</taxon>
        <taxon>Bacteroidales</taxon>
        <taxon>Prevotellaceae</taxon>
        <taxon>Prevotella</taxon>
    </lineage>
</organism>
<keyword evidence="2" id="KW-1185">Reference proteome</keyword>
<evidence type="ECO:0008006" key="3">
    <source>
        <dbReference type="Google" id="ProtNLM"/>
    </source>
</evidence>
<evidence type="ECO:0000313" key="2">
    <source>
        <dbReference type="Proteomes" id="UP000812077"/>
    </source>
</evidence>
<dbReference type="RefSeq" id="WP_219433933.1">
    <property type="nucleotide sequence ID" value="NZ_JAHXCB010000001.1"/>
</dbReference>
<dbReference type="Proteomes" id="UP000812077">
    <property type="component" value="Unassembled WGS sequence"/>
</dbReference>